<dbReference type="InParanoid" id="A0A804NG71"/>
<keyword evidence="3" id="KW-1185">Reference proteome</keyword>
<dbReference type="Proteomes" id="UP000007305">
    <property type="component" value="Chromosome 3"/>
</dbReference>
<dbReference type="AlphaFoldDB" id="A0A804NG71"/>
<evidence type="ECO:0000313" key="3">
    <source>
        <dbReference type="Proteomes" id="UP000007305"/>
    </source>
</evidence>
<organism evidence="2 3">
    <name type="scientific">Zea mays</name>
    <name type="common">Maize</name>
    <dbReference type="NCBI Taxonomy" id="4577"/>
    <lineage>
        <taxon>Eukaryota</taxon>
        <taxon>Viridiplantae</taxon>
        <taxon>Streptophyta</taxon>
        <taxon>Embryophyta</taxon>
        <taxon>Tracheophyta</taxon>
        <taxon>Spermatophyta</taxon>
        <taxon>Magnoliopsida</taxon>
        <taxon>Liliopsida</taxon>
        <taxon>Poales</taxon>
        <taxon>Poaceae</taxon>
        <taxon>PACMAD clade</taxon>
        <taxon>Panicoideae</taxon>
        <taxon>Andropogonodae</taxon>
        <taxon>Andropogoneae</taxon>
        <taxon>Tripsacinae</taxon>
        <taxon>Zea</taxon>
    </lineage>
</organism>
<name>A0A804NG71_MAIZE</name>
<reference evidence="2" key="3">
    <citation type="submission" date="2021-05" db="UniProtKB">
        <authorList>
            <consortium name="EnsemblPlants"/>
        </authorList>
    </citation>
    <scope>IDENTIFICATION</scope>
    <source>
        <strain evidence="2">cv. B73</strain>
    </source>
</reference>
<evidence type="ECO:0000256" key="1">
    <source>
        <dbReference type="SAM" id="MobiDB-lite"/>
    </source>
</evidence>
<dbReference type="EnsemblPlants" id="Zm00001eb158570_T001">
    <property type="protein sequence ID" value="Zm00001eb158570_P001"/>
    <property type="gene ID" value="Zm00001eb158570"/>
</dbReference>
<reference evidence="3" key="1">
    <citation type="submission" date="2015-12" db="EMBL/GenBank/DDBJ databases">
        <title>Update maize B73 reference genome by single molecule sequencing technologies.</title>
        <authorList>
            <consortium name="Maize Genome Sequencing Project"/>
            <person name="Ware D."/>
        </authorList>
    </citation>
    <scope>NUCLEOTIDE SEQUENCE [LARGE SCALE GENOMIC DNA]</scope>
    <source>
        <strain evidence="3">cv. B73</strain>
    </source>
</reference>
<proteinExistence type="predicted"/>
<sequence>MHGSRIRRDNNSSSSDRACNNANFKLALSLISMAPTPPTAREGGPACREPRHATPWHNKFPGSRACRMRPASSAAAWARARGPAASFVRAIIDDDSLLPAHCAVGPSPESRPNHARKWTTGRPWSSGIRHARFGSALLGCRW</sequence>
<dbReference type="Gramene" id="Zm00001eb158570_T001">
    <property type="protein sequence ID" value="Zm00001eb158570_P001"/>
    <property type="gene ID" value="Zm00001eb158570"/>
</dbReference>
<accession>A0A804NG71</accession>
<reference evidence="2" key="2">
    <citation type="submission" date="2019-07" db="EMBL/GenBank/DDBJ databases">
        <authorList>
            <person name="Seetharam A."/>
            <person name="Woodhouse M."/>
            <person name="Cannon E."/>
        </authorList>
    </citation>
    <scope>NUCLEOTIDE SEQUENCE [LARGE SCALE GENOMIC DNA]</scope>
    <source>
        <strain evidence="2">cv. B73</strain>
    </source>
</reference>
<protein>
    <submittedName>
        <fullName evidence="2">Uncharacterized protein</fullName>
    </submittedName>
</protein>
<evidence type="ECO:0000313" key="2">
    <source>
        <dbReference type="EnsemblPlants" id="Zm00001eb158570_P001"/>
    </source>
</evidence>
<feature type="region of interest" description="Disordered" evidence="1">
    <location>
        <begin position="37"/>
        <end position="61"/>
    </location>
</feature>